<dbReference type="Proteomes" id="UP000295083">
    <property type="component" value="Unassembled WGS sequence"/>
</dbReference>
<evidence type="ECO:0000313" key="2">
    <source>
        <dbReference type="EMBL" id="TDZ38211.1"/>
    </source>
</evidence>
<evidence type="ECO:0000313" key="3">
    <source>
        <dbReference type="Proteomes" id="UP000295083"/>
    </source>
</evidence>
<name>A0A4R8QH77_9PEZI</name>
<accession>A0A4R8QH77</accession>
<proteinExistence type="predicted"/>
<keyword evidence="1" id="KW-1133">Transmembrane helix</keyword>
<sequence>MASEALDVSDEKLSLTLVDGSPDGILATQEGYQFSTQTLYVGVPPNFSSSTQQAGCALMISVLSDGWQNDIAGLVRQFRYAANGRSNGTGSVSPLRCQALAQFLNTNIHRELSFCARYAGLVNVTGGPISGEDLSPSPVRLQSEGCQPVVPESYELRRVAEMRQILPTGENGGQSHGGRSGATPVFAVLYSDENDDSPEVQFTCMRTFTAEGEEMPDRLNGDDTSGAVSTGYGAAVVFVATLVSFVFLLG</sequence>
<evidence type="ECO:0000256" key="1">
    <source>
        <dbReference type="SAM" id="Phobius"/>
    </source>
</evidence>
<organism evidence="2 3">
    <name type="scientific">Colletotrichum spinosum</name>
    <dbReference type="NCBI Taxonomy" id="1347390"/>
    <lineage>
        <taxon>Eukaryota</taxon>
        <taxon>Fungi</taxon>
        <taxon>Dikarya</taxon>
        <taxon>Ascomycota</taxon>
        <taxon>Pezizomycotina</taxon>
        <taxon>Sordariomycetes</taxon>
        <taxon>Hypocreomycetidae</taxon>
        <taxon>Glomerellales</taxon>
        <taxon>Glomerellaceae</taxon>
        <taxon>Colletotrichum</taxon>
        <taxon>Colletotrichum orbiculare species complex</taxon>
    </lineage>
</organism>
<keyword evidence="1" id="KW-0472">Membrane</keyword>
<comment type="caution">
    <text evidence="2">The sequence shown here is derived from an EMBL/GenBank/DDBJ whole genome shotgun (WGS) entry which is preliminary data.</text>
</comment>
<dbReference type="EMBL" id="QAPG01000018">
    <property type="protein sequence ID" value="TDZ38211.1"/>
    <property type="molecule type" value="Genomic_DNA"/>
</dbReference>
<keyword evidence="1" id="KW-0812">Transmembrane</keyword>
<feature type="transmembrane region" description="Helical" evidence="1">
    <location>
        <begin position="231"/>
        <end position="249"/>
    </location>
</feature>
<protein>
    <submittedName>
        <fullName evidence="2">Uncharacterized protein</fullName>
    </submittedName>
</protein>
<gene>
    <name evidence="2" type="ORF">C8035_v006801</name>
</gene>
<dbReference type="AlphaFoldDB" id="A0A4R8QH77"/>
<keyword evidence="3" id="KW-1185">Reference proteome</keyword>
<reference evidence="2 3" key="1">
    <citation type="submission" date="2018-11" db="EMBL/GenBank/DDBJ databases">
        <title>Genome sequence and assembly of Colletotrichum spinosum.</title>
        <authorList>
            <person name="Gan P."/>
            <person name="Shirasu K."/>
        </authorList>
    </citation>
    <scope>NUCLEOTIDE SEQUENCE [LARGE SCALE GENOMIC DNA]</scope>
    <source>
        <strain evidence="2 3">CBS 515.97</strain>
    </source>
</reference>